<sequence>MCLHACKRAHTHEHAHTHTHTHAHAHTHVHIYSYIHACFIAYMYGYENAYTNVLTTLEIFLIT</sequence>
<gene>
    <name evidence="1" type="ORF">OCBIM_22022074mg</name>
</gene>
<reference evidence="1" key="1">
    <citation type="submission" date="2015-07" db="EMBL/GenBank/DDBJ databases">
        <title>MeaNS - Measles Nucleotide Surveillance Program.</title>
        <authorList>
            <person name="Tran T."/>
            <person name="Druce J."/>
        </authorList>
    </citation>
    <scope>NUCLEOTIDE SEQUENCE</scope>
    <source>
        <strain evidence="1">UCB-OBI-ISO-001</strain>
        <tissue evidence="1">Gonad</tissue>
    </source>
</reference>
<accession>A0A0L8H5S4</accession>
<dbReference type="AlphaFoldDB" id="A0A0L8H5S4"/>
<organism evidence="1">
    <name type="scientific">Octopus bimaculoides</name>
    <name type="common">California two-spotted octopus</name>
    <dbReference type="NCBI Taxonomy" id="37653"/>
    <lineage>
        <taxon>Eukaryota</taxon>
        <taxon>Metazoa</taxon>
        <taxon>Spiralia</taxon>
        <taxon>Lophotrochozoa</taxon>
        <taxon>Mollusca</taxon>
        <taxon>Cephalopoda</taxon>
        <taxon>Coleoidea</taxon>
        <taxon>Octopodiformes</taxon>
        <taxon>Octopoda</taxon>
        <taxon>Incirrata</taxon>
        <taxon>Octopodidae</taxon>
        <taxon>Octopus</taxon>
    </lineage>
</organism>
<name>A0A0L8H5S4_OCTBM</name>
<proteinExistence type="predicted"/>
<dbReference type="EMBL" id="KQ419158">
    <property type="protein sequence ID" value="KOF84444.1"/>
    <property type="molecule type" value="Genomic_DNA"/>
</dbReference>
<protein>
    <submittedName>
        <fullName evidence="1">Uncharacterized protein</fullName>
    </submittedName>
</protein>
<evidence type="ECO:0000313" key="1">
    <source>
        <dbReference type="EMBL" id="KOF84444.1"/>
    </source>
</evidence>